<name>A0A654C4G2_SPHMU</name>
<dbReference type="Proteomes" id="UP000432350">
    <property type="component" value="Unassembled WGS sequence"/>
</dbReference>
<proteinExistence type="predicted"/>
<sequence length="70" mass="8198">MKKVILLPTEGIALPMRIWVLRRQVERIKHLSPVLLIDISRKGEGHTYSSIEYRRFLWSIRNPIPSLTSS</sequence>
<reference evidence="1 2" key="1">
    <citation type="submission" date="2019-10" db="EMBL/GenBank/DDBJ databases">
        <authorList>
            <person name="Karimi E."/>
        </authorList>
    </citation>
    <scope>NUCLEOTIDE SEQUENCE [LARGE SCALE GENOMIC DNA]</scope>
    <source>
        <strain evidence="1">Sphingobacterium sp. 8BC</strain>
    </source>
</reference>
<evidence type="ECO:0000313" key="1">
    <source>
        <dbReference type="EMBL" id="VXC86820.1"/>
    </source>
</evidence>
<accession>A0A654C4G2</accession>
<evidence type="ECO:0000313" key="2">
    <source>
        <dbReference type="Proteomes" id="UP000432350"/>
    </source>
</evidence>
<organism evidence="1 2">
    <name type="scientific">Sphingobacterium multivorum</name>
    <dbReference type="NCBI Taxonomy" id="28454"/>
    <lineage>
        <taxon>Bacteria</taxon>
        <taxon>Pseudomonadati</taxon>
        <taxon>Bacteroidota</taxon>
        <taxon>Sphingobacteriia</taxon>
        <taxon>Sphingobacteriales</taxon>
        <taxon>Sphingobacteriaceae</taxon>
        <taxon>Sphingobacterium</taxon>
    </lineage>
</organism>
<dbReference type="EMBL" id="CABWMV010000024">
    <property type="protein sequence ID" value="VXC86820.1"/>
    <property type="molecule type" value="Genomic_DNA"/>
</dbReference>
<protein>
    <submittedName>
        <fullName evidence="1">Uncharacterized protein</fullName>
    </submittedName>
</protein>
<dbReference type="AlphaFoldDB" id="A0A654C4G2"/>
<gene>
    <name evidence="1" type="ORF">SPHINGO8BC_50558</name>
</gene>